<proteinExistence type="evidence at transcript level"/>
<protein>
    <submittedName>
        <fullName evidence="1">Uncharacterized protein</fullName>
    </submittedName>
</protein>
<name>A9NSJ6_PICSI</name>
<organism evidence="1">
    <name type="scientific">Picea sitchensis</name>
    <name type="common">Sitka spruce</name>
    <name type="synonym">Pinus sitchensis</name>
    <dbReference type="NCBI Taxonomy" id="3332"/>
    <lineage>
        <taxon>Eukaryota</taxon>
        <taxon>Viridiplantae</taxon>
        <taxon>Streptophyta</taxon>
        <taxon>Embryophyta</taxon>
        <taxon>Tracheophyta</taxon>
        <taxon>Spermatophyta</taxon>
        <taxon>Pinopsida</taxon>
        <taxon>Pinidae</taxon>
        <taxon>Conifers I</taxon>
        <taxon>Pinales</taxon>
        <taxon>Pinaceae</taxon>
        <taxon>Picea</taxon>
    </lineage>
</organism>
<dbReference type="AlphaFoldDB" id="A9NSJ6"/>
<accession>A9NSJ6</accession>
<reference evidence="1" key="1">
    <citation type="journal article" date="2008" name="BMC Genomics">
        <title>A conifer genomics resource of 200,000 spruce (Picea spp.) ESTs and 6,464 high-quality, sequence-finished full-length cDNAs for Sitka spruce (Picea sitchensis).</title>
        <authorList>
            <person name="Ralph S.G."/>
            <person name="Chun H.J."/>
            <person name="Kolosova N."/>
            <person name="Cooper D."/>
            <person name="Oddy C."/>
            <person name="Ritland C.E."/>
            <person name="Kirkpatrick R."/>
            <person name="Moore R."/>
            <person name="Barber S."/>
            <person name="Holt R.A."/>
            <person name="Jones S.J."/>
            <person name="Marra M.A."/>
            <person name="Douglas C.J."/>
            <person name="Ritland K."/>
            <person name="Bohlmann J."/>
        </authorList>
    </citation>
    <scope>NUCLEOTIDE SEQUENCE</scope>
    <source>
        <tissue evidence="1">Bark</tissue>
    </source>
</reference>
<evidence type="ECO:0000313" key="1">
    <source>
        <dbReference type="EMBL" id="ABK23607.1"/>
    </source>
</evidence>
<dbReference type="EMBL" id="EF084286">
    <property type="protein sequence ID" value="ABK23607.1"/>
    <property type="molecule type" value="mRNA"/>
</dbReference>
<sequence>MLFNSGVISRSKVLVQDGWAELALEKKVFRENYWPNWELGIITRSFFEIL</sequence>